<dbReference type="AlphaFoldDB" id="A0A378MDD4"/>
<evidence type="ECO:0000313" key="5">
    <source>
        <dbReference type="Proteomes" id="UP000254879"/>
    </source>
</evidence>
<dbReference type="InterPro" id="IPR049730">
    <property type="entry name" value="SNF2/RAD54-like_C"/>
</dbReference>
<dbReference type="InterPro" id="IPR000330">
    <property type="entry name" value="SNF2_N"/>
</dbReference>
<reference evidence="4 5" key="1">
    <citation type="submission" date="2018-06" db="EMBL/GenBank/DDBJ databases">
        <authorList>
            <consortium name="Pathogen Informatics"/>
            <person name="Doyle S."/>
        </authorList>
    </citation>
    <scope>NUCLEOTIDE SEQUENCE [LARGE SCALE GENOMIC DNA]</scope>
    <source>
        <strain evidence="5">NCTC 10815</strain>
    </source>
</reference>
<dbReference type="Pfam" id="PF00176">
    <property type="entry name" value="SNF2-rel_dom"/>
    <property type="match status" value="1"/>
</dbReference>
<dbReference type="SMART" id="SM00487">
    <property type="entry name" value="DEXDc"/>
    <property type="match status" value="1"/>
</dbReference>
<dbReference type="PROSITE" id="PS51194">
    <property type="entry name" value="HELICASE_CTER"/>
    <property type="match status" value="1"/>
</dbReference>
<evidence type="ECO:0000259" key="2">
    <source>
        <dbReference type="PROSITE" id="PS51192"/>
    </source>
</evidence>
<dbReference type="CDD" id="cd18793">
    <property type="entry name" value="SF2_C_SNF"/>
    <property type="match status" value="1"/>
</dbReference>
<accession>A0A378MDD4</accession>
<name>A0A378MDD4_LISGR</name>
<organism evidence="4 5">
    <name type="scientific">Listeria grayi</name>
    <name type="common">Listeria murrayi</name>
    <dbReference type="NCBI Taxonomy" id="1641"/>
    <lineage>
        <taxon>Bacteria</taxon>
        <taxon>Bacillati</taxon>
        <taxon>Bacillota</taxon>
        <taxon>Bacilli</taxon>
        <taxon>Bacillales</taxon>
        <taxon>Listeriaceae</taxon>
        <taxon>Listeria</taxon>
    </lineage>
</organism>
<keyword evidence="4" id="KW-0347">Helicase</keyword>
<dbReference type="PANTHER" id="PTHR10799">
    <property type="entry name" value="SNF2/RAD54 HELICASE FAMILY"/>
    <property type="match status" value="1"/>
</dbReference>
<feature type="domain" description="Helicase C-terminal" evidence="3">
    <location>
        <begin position="351"/>
        <end position="508"/>
    </location>
</feature>
<proteinExistence type="predicted"/>
<dbReference type="InterPro" id="IPR013663">
    <property type="entry name" value="Helicase_SWF/SNF/SWI_bac"/>
</dbReference>
<dbReference type="EMBL" id="UGPG01000001">
    <property type="protein sequence ID" value="STY43506.1"/>
    <property type="molecule type" value="Genomic_DNA"/>
</dbReference>
<dbReference type="GO" id="GO:0016787">
    <property type="term" value="F:hydrolase activity"/>
    <property type="evidence" value="ECO:0007669"/>
    <property type="project" value="UniProtKB-KW"/>
</dbReference>
<dbReference type="Gene3D" id="3.40.50.300">
    <property type="entry name" value="P-loop containing nucleotide triphosphate hydrolases"/>
    <property type="match status" value="1"/>
</dbReference>
<dbReference type="GO" id="GO:0004386">
    <property type="term" value="F:helicase activity"/>
    <property type="evidence" value="ECO:0007669"/>
    <property type="project" value="UniProtKB-KW"/>
</dbReference>
<sequence length="522" mass="59726">MERILTLIDIRKKDLTTEVHVPLYRGLQIYDTIASTPNENRKFTRSFRHLIEDITAFQEEIFTLPTNIQAELRDYQIVGFEWMKSLAKYQLGGILADDMGLGKTLQTITFLASEIEGAEALDPILIVTPASLLYNWQNEFEKFAPALKVQIIDGNKQNRETIIANLESNAVYLISYPSLRQDITSFQEHTFSSVILDESQAVKNYHTKISQAVRALHRYQTFALSGTPLENNLDELWTIFQTLMPGFFPSLRKFKLLENDQIARMIRPFLLRRIKQDVLKELPDKIETNLYSELTEEQKVVYLAYLERIQTELAQDDETNRMKLLAGLTRLRQICCDPTLFVDGYQGGSGKLLQLLDTIQTARENGKRMLIFSQFTSMLGIIQSELNKIGMEYFYMDGQTPSKERVNLVNAFNEGGKDIFLISLKAGGTGLNLTGADTVILYDLWWNPAVEEQAASRAHRIGQKNVVQVIRMVAKGTIEERIFDLQKKKQALIDDIIQPGEKLLNTLSVDELKALLLENRKE</sequence>
<dbReference type="InterPro" id="IPR038718">
    <property type="entry name" value="SNF2-like_sf"/>
</dbReference>
<dbReference type="InterPro" id="IPR014001">
    <property type="entry name" value="Helicase_ATP-bd"/>
</dbReference>
<keyword evidence="1" id="KW-0378">Hydrolase</keyword>
<dbReference type="SUPFAM" id="SSF52540">
    <property type="entry name" value="P-loop containing nucleoside triphosphate hydrolases"/>
    <property type="match status" value="2"/>
</dbReference>
<keyword evidence="4" id="KW-0547">Nucleotide-binding</keyword>
<dbReference type="Proteomes" id="UP000254879">
    <property type="component" value="Unassembled WGS sequence"/>
</dbReference>
<dbReference type="GO" id="GO:0005524">
    <property type="term" value="F:ATP binding"/>
    <property type="evidence" value="ECO:0007669"/>
    <property type="project" value="InterPro"/>
</dbReference>
<dbReference type="PROSITE" id="PS51192">
    <property type="entry name" value="HELICASE_ATP_BIND_1"/>
    <property type="match status" value="1"/>
</dbReference>
<keyword evidence="4" id="KW-0067">ATP-binding</keyword>
<feature type="domain" description="Helicase ATP-binding" evidence="2">
    <location>
        <begin position="84"/>
        <end position="246"/>
    </location>
</feature>
<dbReference type="Gene3D" id="3.40.50.10810">
    <property type="entry name" value="Tandem AAA-ATPase domain"/>
    <property type="match status" value="1"/>
</dbReference>
<gene>
    <name evidence="4" type="ORF">NCTC10815_00804</name>
</gene>
<dbReference type="FunFam" id="3.40.50.300:FF:000533">
    <property type="entry name" value="Helicase, Snf2 family"/>
    <property type="match status" value="1"/>
</dbReference>
<dbReference type="InterPro" id="IPR001650">
    <property type="entry name" value="Helicase_C-like"/>
</dbReference>
<dbReference type="Pfam" id="PF08455">
    <property type="entry name" value="SNF2_assoc"/>
    <property type="match status" value="1"/>
</dbReference>
<dbReference type="SMART" id="SM00490">
    <property type="entry name" value="HELICc"/>
    <property type="match status" value="1"/>
</dbReference>
<protein>
    <submittedName>
        <fullName evidence="4">ATP-dependent helicase HepA</fullName>
    </submittedName>
</protein>
<evidence type="ECO:0000259" key="3">
    <source>
        <dbReference type="PROSITE" id="PS51194"/>
    </source>
</evidence>
<evidence type="ECO:0000313" key="4">
    <source>
        <dbReference type="EMBL" id="STY43506.1"/>
    </source>
</evidence>
<dbReference type="Pfam" id="PF00271">
    <property type="entry name" value="Helicase_C"/>
    <property type="match status" value="1"/>
</dbReference>
<dbReference type="InterPro" id="IPR027417">
    <property type="entry name" value="P-loop_NTPase"/>
</dbReference>
<evidence type="ECO:0000256" key="1">
    <source>
        <dbReference type="ARBA" id="ARBA00022801"/>
    </source>
</evidence>